<evidence type="ECO:0000313" key="1">
    <source>
        <dbReference type="EMBL" id="GAF71392.1"/>
    </source>
</evidence>
<sequence>GPKDTKDILVLVSGTHGVEGFAGSGIQTGLLQQGIASSLKPNMSIVMIHAINPYGFSHLRRFNEDNVDLNRNFTDHTKPYPPNPGYKELANAINPKSISFWSNAKTGLRLFWYRLKNGKNKLEVALSGDQYTHPQGIFYGGQSEIWSNQTIRAIARRYLSNAERVVVIDFHTGLGSYGNAEVILNEKEETSAYKRAVEWWGDSRVKSTVSGGSVSVHLQATLKLAIPGMLPNSEVTAVSLEFGTVPAMKVFWALRAENWLHHHGGKGYPNAKRIKDDLLRAFYPDTEDWKSQVWKQGKEVVEQALVHLQ</sequence>
<dbReference type="SUPFAM" id="SSF53187">
    <property type="entry name" value="Zn-dependent exopeptidases"/>
    <property type="match status" value="1"/>
</dbReference>
<dbReference type="InterPro" id="IPR021259">
    <property type="entry name" value="DUF2817"/>
</dbReference>
<accession>X0S628</accession>
<feature type="non-terminal residue" evidence="1">
    <location>
        <position position="1"/>
    </location>
</feature>
<dbReference type="Pfam" id="PF10994">
    <property type="entry name" value="DUF2817"/>
    <property type="match status" value="1"/>
</dbReference>
<organism evidence="1">
    <name type="scientific">marine sediment metagenome</name>
    <dbReference type="NCBI Taxonomy" id="412755"/>
    <lineage>
        <taxon>unclassified sequences</taxon>
        <taxon>metagenomes</taxon>
        <taxon>ecological metagenomes</taxon>
    </lineage>
</organism>
<dbReference type="CDD" id="cd06233">
    <property type="entry name" value="M14-like"/>
    <property type="match status" value="1"/>
</dbReference>
<name>X0S628_9ZZZZ</name>
<dbReference type="Gene3D" id="3.40.630.10">
    <property type="entry name" value="Zn peptidases"/>
    <property type="match status" value="1"/>
</dbReference>
<evidence type="ECO:0008006" key="2">
    <source>
        <dbReference type="Google" id="ProtNLM"/>
    </source>
</evidence>
<proteinExistence type="predicted"/>
<reference evidence="1" key="1">
    <citation type="journal article" date="2014" name="Front. Microbiol.">
        <title>High frequency of phylogenetically diverse reductive dehalogenase-homologous genes in deep subseafloor sedimentary metagenomes.</title>
        <authorList>
            <person name="Kawai M."/>
            <person name="Futagami T."/>
            <person name="Toyoda A."/>
            <person name="Takaki Y."/>
            <person name="Nishi S."/>
            <person name="Hori S."/>
            <person name="Arai W."/>
            <person name="Tsubouchi T."/>
            <person name="Morono Y."/>
            <person name="Uchiyama I."/>
            <person name="Ito T."/>
            <person name="Fujiyama A."/>
            <person name="Inagaki F."/>
            <person name="Takami H."/>
        </authorList>
    </citation>
    <scope>NUCLEOTIDE SEQUENCE</scope>
    <source>
        <strain evidence="1">Expedition CK06-06</strain>
    </source>
</reference>
<dbReference type="AlphaFoldDB" id="X0S628"/>
<gene>
    <name evidence="1" type="ORF">S01H1_07781</name>
</gene>
<protein>
    <recommendedName>
        <fullName evidence="2">DUF2817 domain-containing protein</fullName>
    </recommendedName>
</protein>
<dbReference type="EMBL" id="BARS01003995">
    <property type="protein sequence ID" value="GAF71392.1"/>
    <property type="molecule type" value="Genomic_DNA"/>
</dbReference>
<comment type="caution">
    <text evidence="1">The sequence shown here is derived from an EMBL/GenBank/DDBJ whole genome shotgun (WGS) entry which is preliminary data.</text>
</comment>